<evidence type="ECO:0000259" key="1">
    <source>
        <dbReference type="Pfam" id="PF05050"/>
    </source>
</evidence>
<accession>A0A841MK68</accession>
<dbReference type="GO" id="GO:0008168">
    <property type="term" value="F:methyltransferase activity"/>
    <property type="evidence" value="ECO:0007669"/>
    <property type="project" value="UniProtKB-KW"/>
</dbReference>
<comment type="caution">
    <text evidence="2">The sequence shown here is derived from an EMBL/GenBank/DDBJ whole genome shotgun (WGS) entry which is preliminary data.</text>
</comment>
<protein>
    <submittedName>
        <fullName evidence="2">FkbM family methyltransferase</fullName>
    </submittedName>
</protein>
<feature type="domain" description="Methyltransferase FkbM" evidence="1">
    <location>
        <begin position="81"/>
        <end position="218"/>
    </location>
</feature>
<dbReference type="InterPro" id="IPR029063">
    <property type="entry name" value="SAM-dependent_MTases_sf"/>
</dbReference>
<evidence type="ECO:0000313" key="2">
    <source>
        <dbReference type="EMBL" id="MBB6327820.1"/>
    </source>
</evidence>
<keyword evidence="2" id="KW-0489">Methyltransferase</keyword>
<dbReference type="Gene3D" id="3.40.50.150">
    <property type="entry name" value="Vaccinia Virus protein VP39"/>
    <property type="match status" value="1"/>
</dbReference>
<evidence type="ECO:0000313" key="3">
    <source>
        <dbReference type="Proteomes" id="UP000588604"/>
    </source>
</evidence>
<dbReference type="SUPFAM" id="SSF53335">
    <property type="entry name" value="S-adenosyl-L-methionine-dependent methyltransferases"/>
    <property type="match status" value="1"/>
</dbReference>
<dbReference type="AlphaFoldDB" id="A0A841MK68"/>
<dbReference type="InterPro" id="IPR006342">
    <property type="entry name" value="FkbM_mtfrase"/>
</dbReference>
<proteinExistence type="predicted"/>
<dbReference type="RefSeq" id="WP_184496575.1">
    <property type="nucleotide sequence ID" value="NZ_JACIJO010000003.1"/>
</dbReference>
<dbReference type="NCBIfam" id="TIGR01444">
    <property type="entry name" value="fkbM_fam"/>
    <property type="match status" value="1"/>
</dbReference>
<gene>
    <name evidence="2" type="ORF">FHS59_003463</name>
</gene>
<keyword evidence="3" id="KW-1185">Reference proteome</keyword>
<keyword evidence="2" id="KW-0808">Transferase</keyword>
<dbReference type="Pfam" id="PF05050">
    <property type="entry name" value="Methyltransf_21"/>
    <property type="match status" value="1"/>
</dbReference>
<dbReference type="PANTHER" id="PTHR34203:SF15">
    <property type="entry name" value="SLL1173 PROTEIN"/>
    <property type="match status" value="1"/>
</dbReference>
<dbReference type="EMBL" id="JACIJO010000003">
    <property type="protein sequence ID" value="MBB6327820.1"/>
    <property type="molecule type" value="Genomic_DNA"/>
</dbReference>
<sequence>MQSFKSTLQLIEWSRKGESDIQRKGEYLLLKSFPYFREVNFYFRPVSSDSSVVKQHFLSRELQPVIEYFQSISQFPKVMVDAGGNIGAASRFLQLNFPEIKIIVIEPSKENCKVIKQNLNGVEYQLYPNALWFQSEKLSLDETKGAWGIRVSSFSGTGDSVEGLSLQMILNLSEWGIPDFLKIDIEGAEEEIFQNDTNFKEILKKVRCISIEPHSRHGERLIRNVLSESGFNIENHGELIYGFRL</sequence>
<dbReference type="InterPro" id="IPR052514">
    <property type="entry name" value="SAM-dependent_MTase"/>
</dbReference>
<organism evidence="2 3">
    <name type="scientific">Algoriphagus iocasae</name>
    <dbReference type="NCBI Taxonomy" id="1836499"/>
    <lineage>
        <taxon>Bacteria</taxon>
        <taxon>Pseudomonadati</taxon>
        <taxon>Bacteroidota</taxon>
        <taxon>Cytophagia</taxon>
        <taxon>Cytophagales</taxon>
        <taxon>Cyclobacteriaceae</taxon>
        <taxon>Algoriphagus</taxon>
    </lineage>
</organism>
<dbReference type="GO" id="GO:0032259">
    <property type="term" value="P:methylation"/>
    <property type="evidence" value="ECO:0007669"/>
    <property type="project" value="UniProtKB-KW"/>
</dbReference>
<dbReference type="PANTHER" id="PTHR34203">
    <property type="entry name" value="METHYLTRANSFERASE, FKBM FAMILY PROTEIN"/>
    <property type="match status" value="1"/>
</dbReference>
<name>A0A841MK68_9BACT</name>
<reference evidence="2 3" key="1">
    <citation type="submission" date="2020-08" db="EMBL/GenBank/DDBJ databases">
        <title>Genomic Encyclopedia of Type Strains, Phase IV (KMG-IV): sequencing the most valuable type-strain genomes for metagenomic binning, comparative biology and taxonomic classification.</title>
        <authorList>
            <person name="Goeker M."/>
        </authorList>
    </citation>
    <scope>NUCLEOTIDE SEQUENCE [LARGE SCALE GENOMIC DNA]</scope>
    <source>
        <strain evidence="2 3">DSM 102044</strain>
    </source>
</reference>
<dbReference type="Proteomes" id="UP000588604">
    <property type="component" value="Unassembled WGS sequence"/>
</dbReference>